<keyword evidence="1" id="KW-0472">Membrane</keyword>
<sequence length="44" mass="4647">MPAKMTIAPNPLTTVSIILSIAVNLSILSASVFFVLLVHMYGGD</sequence>
<protein>
    <submittedName>
        <fullName evidence="2">Uncharacterized protein</fullName>
    </submittedName>
</protein>
<dbReference type="AlphaFoldDB" id="U2X5C1"/>
<comment type="caution">
    <text evidence="2">The sequence shown here is derived from an EMBL/GenBank/DDBJ whole genome shotgun (WGS) entry which is preliminary data.</text>
</comment>
<dbReference type="EMBL" id="BASG01000023">
    <property type="protein sequence ID" value="GAD14105.1"/>
    <property type="molecule type" value="Genomic_DNA"/>
</dbReference>
<organism evidence="2 3">
    <name type="scientific">Geobacillus kaustophilus GBlys</name>
    <dbReference type="NCBI Taxonomy" id="1337888"/>
    <lineage>
        <taxon>Bacteria</taxon>
        <taxon>Bacillati</taxon>
        <taxon>Bacillota</taxon>
        <taxon>Bacilli</taxon>
        <taxon>Bacillales</taxon>
        <taxon>Anoxybacillaceae</taxon>
        <taxon>Geobacillus</taxon>
        <taxon>Geobacillus thermoleovorans group</taxon>
    </lineage>
</organism>
<reference evidence="3" key="1">
    <citation type="journal article" date="2013" name="Genome">
        <title>Draft Genome Sequence of Geobacillus kaustophilus GBlys, a Lysogenic Strain with Bacteriophage phiOH2.</title>
        <authorList>
            <person name="Doi K."/>
            <person name="Mori K."/>
            <person name="Martono H."/>
            <person name="Nagayoshi Y."/>
            <person name="Fujino Y."/>
            <person name="Tashiro K."/>
            <person name="Kuhara S."/>
            <person name="Ohshima T."/>
        </authorList>
    </citation>
    <scope>NUCLEOTIDE SEQUENCE [LARGE SCALE GENOMIC DNA]</scope>
    <source>
        <strain evidence="3">GBlys</strain>
    </source>
</reference>
<dbReference type="Proteomes" id="UP000016424">
    <property type="component" value="Unassembled WGS sequence"/>
</dbReference>
<evidence type="ECO:0000313" key="2">
    <source>
        <dbReference type="EMBL" id="GAD14105.1"/>
    </source>
</evidence>
<accession>U2X5C1</accession>
<evidence type="ECO:0000313" key="3">
    <source>
        <dbReference type="Proteomes" id="UP000016424"/>
    </source>
</evidence>
<keyword evidence="1" id="KW-0812">Transmembrane</keyword>
<name>U2X5C1_GEOKU</name>
<feature type="transmembrane region" description="Helical" evidence="1">
    <location>
        <begin position="12"/>
        <end position="41"/>
    </location>
</feature>
<evidence type="ECO:0000256" key="1">
    <source>
        <dbReference type="SAM" id="Phobius"/>
    </source>
</evidence>
<keyword evidence="1" id="KW-1133">Transmembrane helix</keyword>
<proteinExistence type="predicted"/>
<gene>
    <name evidence="2" type="ORF">GBL_2322</name>
</gene>